<dbReference type="Proteomes" id="UP001500350">
    <property type="component" value="Unassembled WGS sequence"/>
</dbReference>
<dbReference type="EMBL" id="BAAANW010000010">
    <property type="protein sequence ID" value="GAA1565467.1"/>
    <property type="molecule type" value="Genomic_DNA"/>
</dbReference>
<comment type="caution">
    <text evidence="1">The sequence shown here is derived from an EMBL/GenBank/DDBJ whole genome shotgun (WGS) entry which is preliminary data.</text>
</comment>
<name>A0ABP4NVX3_9MICO</name>
<gene>
    <name evidence="1" type="ORF">GCM10009763_12330</name>
</gene>
<accession>A0ABP4NVX3</accession>
<evidence type="ECO:0000313" key="1">
    <source>
        <dbReference type="EMBL" id="GAA1565467.1"/>
    </source>
</evidence>
<evidence type="ECO:0000313" key="2">
    <source>
        <dbReference type="Proteomes" id="UP001500350"/>
    </source>
</evidence>
<proteinExistence type="predicted"/>
<protein>
    <submittedName>
        <fullName evidence="1">Uncharacterized protein</fullName>
    </submittedName>
</protein>
<sequence length="80" mass="8559">MTCKGMPASAIQVALGALSAEPRHAEANHHDLDSLLPRLVAVRSLDEADDIASVLHTRVARITIRSAGSGRTRKPPRLIV</sequence>
<keyword evidence="2" id="KW-1185">Reference proteome</keyword>
<organism evidence="1 2">
    <name type="scientific">Dermacoccus profundi</name>
    <dbReference type="NCBI Taxonomy" id="322602"/>
    <lineage>
        <taxon>Bacteria</taxon>
        <taxon>Bacillati</taxon>
        <taxon>Actinomycetota</taxon>
        <taxon>Actinomycetes</taxon>
        <taxon>Micrococcales</taxon>
        <taxon>Dermacoccaceae</taxon>
        <taxon>Dermacoccus</taxon>
    </lineage>
</organism>
<reference evidence="2" key="1">
    <citation type="journal article" date="2019" name="Int. J. Syst. Evol. Microbiol.">
        <title>The Global Catalogue of Microorganisms (GCM) 10K type strain sequencing project: providing services to taxonomists for standard genome sequencing and annotation.</title>
        <authorList>
            <consortium name="The Broad Institute Genomics Platform"/>
            <consortium name="The Broad Institute Genome Sequencing Center for Infectious Disease"/>
            <person name="Wu L."/>
            <person name="Ma J."/>
        </authorList>
    </citation>
    <scope>NUCLEOTIDE SEQUENCE [LARGE SCALE GENOMIC DNA]</scope>
    <source>
        <strain evidence="2">JCM 14589</strain>
    </source>
</reference>